<proteinExistence type="predicted"/>
<evidence type="ECO:0000313" key="3">
    <source>
        <dbReference type="Proteomes" id="UP001153620"/>
    </source>
</evidence>
<dbReference type="OrthoDB" id="10406345at2759"/>
<keyword evidence="1" id="KW-0175">Coiled coil</keyword>
<sequence length="187" mass="21896">MDKNQMTEPMPLESRIGEMKKQFQKSYEIFIKANEELSKINFDYLNVYESKENQTLSDIFSNLDVKDVNEILGAKSIDESIQKLRSKIHEDDEKIKTSFPDITKLLKIMNSLQTDIESLKEQQDEFVKLTQDVNEEMNRFEKEIEDSANQLDDLVTESLDDETSYDDCNEDEIGELNKYYLDSECSD</sequence>
<keyword evidence="3" id="KW-1185">Reference proteome</keyword>
<accession>A0A9N9S1Y0</accession>
<dbReference type="AlphaFoldDB" id="A0A9N9S1Y0"/>
<evidence type="ECO:0000256" key="1">
    <source>
        <dbReference type="SAM" id="Coils"/>
    </source>
</evidence>
<reference evidence="2" key="2">
    <citation type="submission" date="2022-10" db="EMBL/GenBank/DDBJ databases">
        <authorList>
            <consortium name="ENA_rothamsted_submissions"/>
            <consortium name="culmorum"/>
            <person name="King R."/>
        </authorList>
    </citation>
    <scope>NUCLEOTIDE SEQUENCE</scope>
</reference>
<dbReference type="Proteomes" id="UP001153620">
    <property type="component" value="Chromosome 3"/>
</dbReference>
<organism evidence="2 3">
    <name type="scientific">Chironomus riparius</name>
    <dbReference type="NCBI Taxonomy" id="315576"/>
    <lineage>
        <taxon>Eukaryota</taxon>
        <taxon>Metazoa</taxon>
        <taxon>Ecdysozoa</taxon>
        <taxon>Arthropoda</taxon>
        <taxon>Hexapoda</taxon>
        <taxon>Insecta</taxon>
        <taxon>Pterygota</taxon>
        <taxon>Neoptera</taxon>
        <taxon>Endopterygota</taxon>
        <taxon>Diptera</taxon>
        <taxon>Nematocera</taxon>
        <taxon>Chironomoidea</taxon>
        <taxon>Chironomidae</taxon>
        <taxon>Chironominae</taxon>
        <taxon>Chironomus</taxon>
    </lineage>
</organism>
<gene>
    <name evidence="2" type="ORF">CHIRRI_LOCUS10706</name>
</gene>
<protein>
    <submittedName>
        <fullName evidence="2">Uncharacterized protein</fullName>
    </submittedName>
</protein>
<reference evidence="2" key="1">
    <citation type="submission" date="2022-01" db="EMBL/GenBank/DDBJ databases">
        <authorList>
            <person name="King R."/>
        </authorList>
    </citation>
    <scope>NUCLEOTIDE SEQUENCE</scope>
</reference>
<feature type="coiled-coil region" evidence="1">
    <location>
        <begin position="102"/>
        <end position="157"/>
    </location>
</feature>
<dbReference type="EMBL" id="OU895879">
    <property type="protein sequence ID" value="CAG9807860.1"/>
    <property type="molecule type" value="Genomic_DNA"/>
</dbReference>
<name>A0A9N9S1Y0_9DIPT</name>
<evidence type="ECO:0000313" key="2">
    <source>
        <dbReference type="EMBL" id="CAG9807860.1"/>
    </source>
</evidence>